<dbReference type="PROSITE" id="PS51782">
    <property type="entry name" value="LYSM"/>
    <property type="match status" value="1"/>
</dbReference>
<accession>A0A7X2V6K2</accession>
<dbReference type="Pfam" id="PF01476">
    <property type="entry name" value="LysM"/>
    <property type="match status" value="1"/>
</dbReference>
<name>A0A7X2V6K2_9BACI</name>
<feature type="domain" description="LysM" evidence="1">
    <location>
        <begin position="344"/>
        <end position="387"/>
    </location>
</feature>
<dbReference type="Gene3D" id="3.10.350.10">
    <property type="entry name" value="LysM domain"/>
    <property type="match status" value="1"/>
</dbReference>
<dbReference type="InterPro" id="IPR018392">
    <property type="entry name" value="LysM"/>
</dbReference>
<dbReference type="Pfam" id="PF12996">
    <property type="entry name" value="DUF3880"/>
    <property type="match status" value="1"/>
</dbReference>
<evidence type="ECO:0000313" key="2">
    <source>
        <dbReference type="EMBL" id="MTH55545.1"/>
    </source>
</evidence>
<protein>
    <submittedName>
        <fullName evidence="2">Glycosyltransferase</fullName>
    </submittedName>
</protein>
<evidence type="ECO:0000259" key="1">
    <source>
        <dbReference type="PROSITE" id="PS51782"/>
    </source>
</evidence>
<dbReference type="SUPFAM" id="SSF53756">
    <property type="entry name" value="UDP-Glycosyltransferase/glycogen phosphorylase"/>
    <property type="match status" value="1"/>
</dbReference>
<gene>
    <name evidence="2" type="ORF">GKZ89_19305</name>
</gene>
<proteinExistence type="predicted"/>
<dbReference type="CDD" id="cd00118">
    <property type="entry name" value="LysM"/>
    <property type="match status" value="1"/>
</dbReference>
<dbReference type="InterPro" id="IPR036779">
    <property type="entry name" value="LysM_dom_sf"/>
</dbReference>
<keyword evidence="3" id="KW-1185">Reference proteome</keyword>
<evidence type="ECO:0000313" key="3">
    <source>
        <dbReference type="Proteomes" id="UP000434639"/>
    </source>
</evidence>
<organism evidence="2 3">
    <name type="scientific">Metabacillus mangrovi</name>
    <dbReference type="NCBI Taxonomy" id="1491830"/>
    <lineage>
        <taxon>Bacteria</taxon>
        <taxon>Bacillati</taxon>
        <taxon>Bacillota</taxon>
        <taxon>Bacilli</taxon>
        <taxon>Bacillales</taxon>
        <taxon>Bacillaceae</taxon>
        <taxon>Metabacillus</taxon>
    </lineage>
</organism>
<dbReference type="EMBL" id="WMIB01000032">
    <property type="protein sequence ID" value="MTH55545.1"/>
    <property type="molecule type" value="Genomic_DNA"/>
</dbReference>
<dbReference type="GO" id="GO:0016740">
    <property type="term" value="F:transferase activity"/>
    <property type="evidence" value="ECO:0007669"/>
    <property type="project" value="UniProtKB-KW"/>
</dbReference>
<reference evidence="2 3" key="1">
    <citation type="journal article" date="2017" name="Int. J. Syst. Evol. Microbiol.">
        <title>Bacillus mangrovi sp. nov., isolated from a sediment sample from a mangrove forest.</title>
        <authorList>
            <person name="Gupta V."/>
            <person name="Singh P.K."/>
            <person name="Korpole S."/>
            <person name="Tanuku N.R.S."/>
            <person name="Pinnaka A.K."/>
        </authorList>
    </citation>
    <scope>NUCLEOTIDE SEQUENCE [LARGE SCALE GENOMIC DNA]</scope>
    <source>
        <strain evidence="2 3">KCTC 33872</strain>
    </source>
</reference>
<dbReference type="AlphaFoldDB" id="A0A7X2V6K2"/>
<dbReference type="InterPro" id="IPR024542">
    <property type="entry name" value="YkvP_N"/>
</dbReference>
<dbReference type="SUPFAM" id="SSF54106">
    <property type="entry name" value="LysM domain"/>
    <property type="match status" value="1"/>
</dbReference>
<keyword evidence="2" id="KW-0808">Transferase</keyword>
<dbReference type="RefSeq" id="WP_162357111.1">
    <property type="nucleotide sequence ID" value="NZ_WMIB01000032.1"/>
</dbReference>
<dbReference type="InterPro" id="IPR055259">
    <property type="entry name" value="YkvP/CgeB_Glyco_trans-like"/>
</dbReference>
<sequence length="410" mass="46399">MKILFLESHPMWIYGLPNGFKDAGHTAIISGPISIESISPMIEKVKPDLIVSMGWTEEHWEAKQLWIRNAVEKAKIPLVYWATEDPLHTKNFTLPLISRMKPDLVFTVTPSLLSSYEAQGIKAAPLDFGYHDSIHHQIPPLSDYSSDIAVVANAYPKFIKNEPNGYRASSLKTLIAPLLQRGIRIDFWGKDWEQMENYAGKKIPDEWIHGYVDYRDAHKIYSSAKIVIGLQNCEDQLTQRTYEILGSGGVLLTNDTPAVRGKFIPDHDLIVSASPMETIQKVESYLANPIGRELIRANGRNAVKLNSYQQRAEEMLLHATSRGILKAAPKSPEGGRWIHYETSSIHRVMPGETLMGISIKHNIPLLEMMKMNSFLSDKIYEGQILKIKEKNPAIIPRALNLWLKKVNELL</sequence>
<dbReference type="Pfam" id="PF13524">
    <property type="entry name" value="Glyco_trans_1_2"/>
    <property type="match status" value="1"/>
</dbReference>
<dbReference type="Proteomes" id="UP000434639">
    <property type="component" value="Unassembled WGS sequence"/>
</dbReference>
<comment type="caution">
    <text evidence="2">The sequence shown here is derived from an EMBL/GenBank/DDBJ whole genome shotgun (WGS) entry which is preliminary data.</text>
</comment>
<dbReference type="SMART" id="SM00257">
    <property type="entry name" value="LysM"/>
    <property type="match status" value="1"/>
</dbReference>